<dbReference type="InterPro" id="IPR020846">
    <property type="entry name" value="MFS_dom"/>
</dbReference>
<evidence type="ECO:0000313" key="9">
    <source>
        <dbReference type="EMBL" id="MXP64591.1"/>
    </source>
</evidence>
<dbReference type="InterPro" id="IPR050495">
    <property type="entry name" value="ATG22/LtaA_families"/>
</dbReference>
<feature type="transmembrane region" description="Helical" evidence="7">
    <location>
        <begin position="153"/>
        <end position="175"/>
    </location>
</feature>
<dbReference type="InterPro" id="IPR024671">
    <property type="entry name" value="Atg22-like"/>
</dbReference>
<reference evidence="9 10" key="1">
    <citation type="submission" date="2019-03" db="EMBL/GenBank/DDBJ databases">
        <title>Roseomonas sp. a novel Roseomonas species isolated from Sea whip Gorgonian.</title>
        <authorList>
            <person name="Li F."/>
            <person name="Pan X."/>
            <person name="Huang S."/>
            <person name="Li Z."/>
            <person name="Meng B."/>
        </authorList>
    </citation>
    <scope>NUCLEOTIDE SEQUENCE [LARGE SCALE GENOMIC DNA]</scope>
    <source>
        <strain evidence="9 10">M0104</strain>
    </source>
</reference>
<feature type="domain" description="Major facilitator superfamily (MFS) profile" evidence="8">
    <location>
        <begin position="287"/>
        <end position="468"/>
    </location>
</feature>
<dbReference type="RefSeq" id="WP_160937882.1">
    <property type="nucleotide sequence ID" value="NZ_SNVJ01000012.1"/>
</dbReference>
<evidence type="ECO:0000256" key="4">
    <source>
        <dbReference type="ARBA" id="ARBA00022989"/>
    </source>
</evidence>
<comment type="subcellular location">
    <subcellularLocation>
        <location evidence="1">Endomembrane system</location>
        <topology evidence="1">Multi-pass membrane protein</topology>
    </subcellularLocation>
</comment>
<keyword evidence="10" id="KW-1185">Reference proteome</keyword>
<keyword evidence="5 7" id="KW-0472">Membrane</keyword>
<evidence type="ECO:0000256" key="5">
    <source>
        <dbReference type="ARBA" id="ARBA00023136"/>
    </source>
</evidence>
<keyword evidence="2" id="KW-0813">Transport</keyword>
<evidence type="ECO:0000256" key="6">
    <source>
        <dbReference type="SAM" id="MobiDB-lite"/>
    </source>
</evidence>
<protein>
    <submittedName>
        <fullName evidence="9">MFS transporter</fullName>
    </submittedName>
</protein>
<feature type="transmembrane region" description="Helical" evidence="7">
    <location>
        <begin position="195"/>
        <end position="215"/>
    </location>
</feature>
<comment type="caution">
    <text evidence="9">The sequence shown here is derived from an EMBL/GenBank/DDBJ whole genome shotgun (WGS) entry which is preliminary data.</text>
</comment>
<dbReference type="Pfam" id="PF11700">
    <property type="entry name" value="ATG22"/>
    <property type="match status" value="1"/>
</dbReference>
<evidence type="ECO:0000313" key="10">
    <source>
        <dbReference type="Proteomes" id="UP000460715"/>
    </source>
</evidence>
<dbReference type="Gene3D" id="1.20.1250.20">
    <property type="entry name" value="MFS general substrate transporter like domains"/>
    <property type="match status" value="2"/>
</dbReference>
<feature type="transmembrane region" description="Helical" evidence="7">
    <location>
        <begin position="411"/>
        <end position="431"/>
    </location>
</feature>
<evidence type="ECO:0000256" key="7">
    <source>
        <dbReference type="SAM" id="Phobius"/>
    </source>
</evidence>
<keyword evidence="3 7" id="KW-0812">Transmembrane</keyword>
<feature type="transmembrane region" description="Helical" evidence="7">
    <location>
        <begin position="292"/>
        <end position="312"/>
    </location>
</feature>
<dbReference type="GO" id="GO:0022857">
    <property type="term" value="F:transmembrane transporter activity"/>
    <property type="evidence" value="ECO:0007669"/>
    <property type="project" value="InterPro"/>
</dbReference>
<feature type="transmembrane region" description="Helical" evidence="7">
    <location>
        <begin position="354"/>
        <end position="371"/>
    </location>
</feature>
<evidence type="ECO:0000259" key="8">
    <source>
        <dbReference type="PROSITE" id="PS50850"/>
    </source>
</evidence>
<feature type="transmembrane region" description="Helical" evidence="7">
    <location>
        <begin position="57"/>
        <end position="84"/>
    </location>
</feature>
<keyword evidence="4 7" id="KW-1133">Transmembrane helix</keyword>
<feature type="transmembrane region" description="Helical" evidence="7">
    <location>
        <begin position="129"/>
        <end position="147"/>
    </location>
</feature>
<name>A0A845BBQ6_9PROT</name>
<feature type="transmembrane region" description="Helical" evidence="7">
    <location>
        <begin position="324"/>
        <end position="345"/>
    </location>
</feature>
<feature type="transmembrane region" description="Helical" evidence="7">
    <location>
        <begin position="235"/>
        <end position="254"/>
    </location>
</feature>
<accession>A0A845BBQ6</accession>
<gene>
    <name evidence="9" type="ORF">E0493_14660</name>
</gene>
<organism evidence="9 10">
    <name type="scientific">Teichococcus coralli</name>
    <dbReference type="NCBI Taxonomy" id="2545983"/>
    <lineage>
        <taxon>Bacteria</taxon>
        <taxon>Pseudomonadati</taxon>
        <taxon>Pseudomonadota</taxon>
        <taxon>Alphaproteobacteria</taxon>
        <taxon>Acetobacterales</taxon>
        <taxon>Roseomonadaceae</taxon>
        <taxon>Roseomonas</taxon>
    </lineage>
</organism>
<feature type="transmembrane region" description="Helical" evidence="7">
    <location>
        <begin position="443"/>
        <end position="462"/>
    </location>
</feature>
<dbReference type="PROSITE" id="PS50850">
    <property type="entry name" value="MFS"/>
    <property type="match status" value="1"/>
</dbReference>
<dbReference type="GO" id="GO:0012505">
    <property type="term" value="C:endomembrane system"/>
    <property type="evidence" value="ECO:0007669"/>
    <property type="project" value="UniProtKB-SubCell"/>
</dbReference>
<proteinExistence type="predicted"/>
<dbReference type="OrthoDB" id="9768783at2"/>
<feature type="compositionally biased region" description="Basic and acidic residues" evidence="6">
    <location>
        <begin position="12"/>
        <end position="23"/>
    </location>
</feature>
<dbReference type="Proteomes" id="UP000460715">
    <property type="component" value="Unassembled WGS sequence"/>
</dbReference>
<dbReference type="AlphaFoldDB" id="A0A845BBQ6"/>
<dbReference type="InterPro" id="IPR036259">
    <property type="entry name" value="MFS_trans_sf"/>
</dbReference>
<feature type="transmembrane region" description="Helical" evidence="7">
    <location>
        <begin position="96"/>
        <end position="117"/>
    </location>
</feature>
<feature type="transmembrane region" description="Helical" evidence="7">
    <location>
        <begin position="377"/>
        <end position="399"/>
    </location>
</feature>
<dbReference type="PANTHER" id="PTHR23519:SF1">
    <property type="entry name" value="AUTOPHAGY-RELATED PROTEIN 22"/>
    <property type="match status" value="1"/>
</dbReference>
<dbReference type="EMBL" id="SNVJ01000012">
    <property type="protein sequence ID" value="MXP64591.1"/>
    <property type="molecule type" value="Genomic_DNA"/>
</dbReference>
<evidence type="ECO:0000256" key="3">
    <source>
        <dbReference type="ARBA" id="ARBA00022692"/>
    </source>
</evidence>
<dbReference type="PANTHER" id="PTHR23519">
    <property type="entry name" value="AUTOPHAGY-RELATED PROTEIN 22"/>
    <property type="match status" value="1"/>
</dbReference>
<sequence>MVALPACARAGTEPEHGQKKEEGSGEFLPPNFLLPPRQPPPGRALCHPMKHRLPRKALAWALYDWANSAFPTVVSTFVIAAYFTQGIAASPAEGQALWGWMQTLAGIAIALLSPVLGAVADAGGRRRTMLLLCTVLTAIATALIWFARPEPAYAAWALACVGLATVGFELGTVFYNSMLPQVAPPERLGRISGLAWGLGYAGGLACLLLCLLVLVRPDPSPFGLDRASAEHVRATAPLVAAWMLAFGWPVLIALPDPPPPRPAWSIAVRKGLAEIGGVLRGLPRNPTLARFLLARLFYTDGLNTLFAFGAIYAAGTFGMGFEEILVFGIALNVTAGLGAAGFGLAEDRLGARPTILVALFALLLLGGALVLTDSRPVFWGLALALGLFLGPAQSASRSYMAHLAPPGEVSAYFGLFALSGRVTGFLGPAALAAVTSLTNNQRAGMATVLAFLAIGAGILLTVRERHPA</sequence>
<dbReference type="SUPFAM" id="SSF103473">
    <property type="entry name" value="MFS general substrate transporter"/>
    <property type="match status" value="1"/>
</dbReference>
<feature type="region of interest" description="Disordered" evidence="6">
    <location>
        <begin position="1"/>
        <end position="33"/>
    </location>
</feature>
<evidence type="ECO:0000256" key="2">
    <source>
        <dbReference type="ARBA" id="ARBA00022448"/>
    </source>
</evidence>
<evidence type="ECO:0000256" key="1">
    <source>
        <dbReference type="ARBA" id="ARBA00004127"/>
    </source>
</evidence>